<dbReference type="PRINTS" id="PR00368">
    <property type="entry name" value="FADPNR"/>
</dbReference>
<dbReference type="GO" id="GO:0016491">
    <property type="term" value="F:oxidoreductase activity"/>
    <property type="evidence" value="ECO:0007669"/>
    <property type="project" value="UniProtKB-KW"/>
</dbReference>
<dbReference type="PROSITE" id="PS00076">
    <property type="entry name" value="PYRIDINE_REDOX_1"/>
    <property type="match status" value="1"/>
</dbReference>
<evidence type="ECO:0000256" key="6">
    <source>
        <dbReference type="ARBA" id="ARBA00023002"/>
    </source>
</evidence>
<dbReference type="InterPro" id="IPR004099">
    <property type="entry name" value="Pyr_nucl-diS_OxRdtase_dimer"/>
</dbReference>
<dbReference type="SUPFAM" id="SSF51905">
    <property type="entry name" value="FAD/NAD(P)-binding domain"/>
    <property type="match status" value="1"/>
</dbReference>
<evidence type="ECO:0000259" key="10">
    <source>
        <dbReference type="Pfam" id="PF02852"/>
    </source>
</evidence>
<dbReference type="Gene3D" id="3.50.50.60">
    <property type="entry name" value="FAD/NAD(P)-binding domain"/>
    <property type="match status" value="2"/>
</dbReference>
<accession>A0ABD5NGT3</accession>
<dbReference type="GeneID" id="69118741"/>
<keyword evidence="3 9" id="KW-0285">Flavoprotein</keyword>
<dbReference type="PANTHER" id="PTHR43014">
    <property type="entry name" value="MERCURIC REDUCTASE"/>
    <property type="match status" value="1"/>
</dbReference>
<dbReference type="InterPro" id="IPR016156">
    <property type="entry name" value="FAD/NAD-linked_Rdtase_dimer_sf"/>
</dbReference>
<dbReference type="Pfam" id="PF07992">
    <property type="entry name" value="Pyr_redox_2"/>
    <property type="match status" value="1"/>
</dbReference>
<evidence type="ECO:0000259" key="11">
    <source>
        <dbReference type="Pfam" id="PF07992"/>
    </source>
</evidence>
<comment type="similarity">
    <text evidence="2 9">Belongs to the class-I pyridine nucleotide-disulfide oxidoreductase family.</text>
</comment>
<name>A0ABD5NGT3_9EURY</name>
<gene>
    <name evidence="12" type="ORF">ACFOKC_11030</name>
</gene>
<evidence type="ECO:0000256" key="8">
    <source>
        <dbReference type="ARBA" id="ARBA00023284"/>
    </source>
</evidence>
<dbReference type="InterPro" id="IPR023753">
    <property type="entry name" value="FAD/NAD-binding_dom"/>
</dbReference>
<keyword evidence="5" id="KW-0521">NADP</keyword>
<comment type="cofactor">
    <cofactor evidence="1">
        <name>FAD</name>
        <dbReference type="ChEBI" id="CHEBI:57692"/>
    </cofactor>
</comment>
<sequence>MTRPHVVVVGAYGSAGVAAAEVLADADVALTLIDDGEPGGGLCILRGCMPSKEVLSAGAHRYQARHDHRLTGDLPDVDLDAVVETKDDHVLGFAEHRRRAVHDLADREHVTFRHETARFVDDRVLDVGGERIEADYVVVATGSDLNVPDLPGVRDVDWMGSRDVLDATEFPDSGVVMGFGYVGVELVPYLSEAADMDLTVIEHDDRPLDRYHPAFGEELLELYREEFGVEVRTEVYEESVEPTADGGVRVRLDDGTTAEGDQLFLFTGRTPSYPEGIGVTSLDPGEGWVDDAMRTAGDDRVFAAGDVVGDRMLLHTAKEEGYVAGRNVLRAERGEELETYDPLHHEVMFAGLGVYPFASLGLRADEAREQGHSVVTAQREAADDGVFKTKDVPRGSARLVVDADDGTVLGYHGLHFHADAMAKTMQVILEAEMDVREVPDRAYHPTTPEILDGLFRDAKAQL</sequence>
<comment type="caution">
    <text evidence="12">The sequence shown here is derived from an EMBL/GenBank/DDBJ whole genome shotgun (WGS) entry which is preliminary data.</text>
</comment>
<evidence type="ECO:0000256" key="9">
    <source>
        <dbReference type="RuleBase" id="RU003691"/>
    </source>
</evidence>
<dbReference type="Gene3D" id="3.30.390.30">
    <property type="match status" value="1"/>
</dbReference>
<dbReference type="Proteomes" id="UP001595660">
    <property type="component" value="Unassembled WGS sequence"/>
</dbReference>
<evidence type="ECO:0000313" key="13">
    <source>
        <dbReference type="Proteomes" id="UP001595660"/>
    </source>
</evidence>
<feature type="domain" description="FAD/NAD(P)-binding" evidence="11">
    <location>
        <begin position="5"/>
        <end position="321"/>
    </location>
</feature>
<evidence type="ECO:0000256" key="7">
    <source>
        <dbReference type="ARBA" id="ARBA00023157"/>
    </source>
</evidence>
<dbReference type="PANTHER" id="PTHR43014:SF5">
    <property type="entry name" value="GLUTATHIONE REDUCTASE (NADPH)"/>
    <property type="match status" value="1"/>
</dbReference>
<keyword evidence="13" id="KW-1185">Reference proteome</keyword>
<dbReference type="AlphaFoldDB" id="A0ABD5NGT3"/>
<protein>
    <submittedName>
        <fullName evidence="12">FAD-dependent oxidoreductase</fullName>
    </submittedName>
</protein>
<evidence type="ECO:0000256" key="4">
    <source>
        <dbReference type="ARBA" id="ARBA00022827"/>
    </source>
</evidence>
<dbReference type="InterPro" id="IPR012999">
    <property type="entry name" value="Pyr_OxRdtase_I_AS"/>
</dbReference>
<dbReference type="InterPro" id="IPR036188">
    <property type="entry name" value="FAD/NAD-bd_sf"/>
</dbReference>
<proteinExistence type="inferred from homology"/>
<reference evidence="12 13" key="1">
    <citation type="journal article" date="2019" name="Int. J. Syst. Evol. Microbiol.">
        <title>The Global Catalogue of Microorganisms (GCM) 10K type strain sequencing project: providing services to taxonomists for standard genome sequencing and annotation.</title>
        <authorList>
            <consortium name="The Broad Institute Genomics Platform"/>
            <consortium name="The Broad Institute Genome Sequencing Center for Infectious Disease"/>
            <person name="Wu L."/>
            <person name="Ma J."/>
        </authorList>
    </citation>
    <scope>NUCLEOTIDE SEQUENCE [LARGE SCALE GENOMIC DNA]</scope>
    <source>
        <strain evidence="12 13">CGMCC 1.12562</strain>
    </source>
</reference>
<dbReference type="PRINTS" id="PR00411">
    <property type="entry name" value="PNDRDTASEI"/>
</dbReference>
<keyword evidence="7" id="KW-1015">Disulfide bond</keyword>
<evidence type="ECO:0000256" key="3">
    <source>
        <dbReference type="ARBA" id="ARBA00022630"/>
    </source>
</evidence>
<keyword evidence="8 9" id="KW-0676">Redox-active center</keyword>
<dbReference type="EMBL" id="JBHRWN010000002">
    <property type="protein sequence ID" value="MFC3478252.1"/>
    <property type="molecule type" value="Genomic_DNA"/>
</dbReference>
<organism evidence="12 13">
    <name type="scientific">Halobacterium litoreum</name>
    <dbReference type="NCBI Taxonomy" id="2039234"/>
    <lineage>
        <taxon>Archaea</taxon>
        <taxon>Methanobacteriati</taxon>
        <taxon>Methanobacteriota</taxon>
        <taxon>Stenosarchaea group</taxon>
        <taxon>Halobacteria</taxon>
        <taxon>Halobacteriales</taxon>
        <taxon>Halobacteriaceae</taxon>
        <taxon>Halobacterium</taxon>
    </lineage>
</organism>
<dbReference type="RefSeq" id="WP_232570634.1">
    <property type="nucleotide sequence ID" value="NZ_CP089466.1"/>
</dbReference>
<keyword evidence="4 9" id="KW-0274">FAD</keyword>
<dbReference type="Pfam" id="PF02852">
    <property type="entry name" value="Pyr_redox_dim"/>
    <property type="match status" value="1"/>
</dbReference>
<evidence type="ECO:0000256" key="5">
    <source>
        <dbReference type="ARBA" id="ARBA00022857"/>
    </source>
</evidence>
<evidence type="ECO:0000256" key="1">
    <source>
        <dbReference type="ARBA" id="ARBA00001974"/>
    </source>
</evidence>
<evidence type="ECO:0000313" key="12">
    <source>
        <dbReference type="EMBL" id="MFC3478252.1"/>
    </source>
</evidence>
<dbReference type="SUPFAM" id="SSF55424">
    <property type="entry name" value="FAD/NAD-linked reductases, dimerisation (C-terminal) domain"/>
    <property type="match status" value="1"/>
</dbReference>
<evidence type="ECO:0000256" key="2">
    <source>
        <dbReference type="ARBA" id="ARBA00007532"/>
    </source>
</evidence>
<feature type="domain" description="Pyridine nucleotide-disulphide oxidoreductase dimerisation" evidence="10">
    <location>
        <begin position="356"/>
        <end position="450"/>
    </location>
</feature>
<keyword evidence="6 9" id="KW-0560">Oxidoreductase</keyword>